<dbReference type="EMBL" id="QOIP01000006">
    <property type="protein sequence ID" value="RLU21637.1"/>
    <property type="molecule type" value="Genomic_DNA"/>
</dbReference>
<dbReference type="PANTHER" id="PTHR32073">
    <property type="entry name" value="GH11358P"/>
    <property type="match status" value="1"/>
</dbReference>
<evidence type="ECO:0000313" key="8">
    <source>
        <dbReference type="Proteomes" id="UP000279307"/>
    </source>
</evidence>
<evidence type="ECO:0000256" key="5">
    <source>
        <dbReference type="SAM" id="Phobius"/>
    </source>
</evidence>
<keyword evidence="5" id="KW-0812">Transmembrane</keyword>
<dbReference type="Proteomes" id="UP000279307">
    <property type="component" value="Chromosome 6"/>
</dbReference>
<feature type="domain" description="FAM69 protein-kinase" evidence="6">
    <location>
        <begin position="341"/>
        <end position="415"/>
    </location>
</feature>
<dbReference type="InterPro" id="IPR011009">
    <property type="entry name" value="Kinase-like_dom_sf"/>
</dbReference>
<evidence type="ECO:0000256" key="1">
    <source>
        <dbReference type="ARBA" id="ARBA00004613"/>
    </source>
</evidence>
<evidence type="ECO:0000313" key="7">
    <source>
        <dbReference type="EMBL" id="RLU21637.1"/>
    </source>
</evidence>
<dbReference type="GO" id="GO:0005576">
    <property type="term" value="C:extracellular region"/>
    <property type="evidence" value="ECO:0007669"/>
    <property type="project" value="UniProtKB-SubCell"/>
</dbReference>
<keyword evidence="5" id="KW-1133">Transmembrane helix</keyword>
<name>A0A3L8DMK0_OOCBI</name>
<protein>
    <recommendedName>
        <fullName evidence="6">FAM69 protein-kinase domain-containing protein</fullName>
    </recommendedName>
</protein>
<dbReference type="SUPFAM" id="SSF56112">
    <property type="entry name" value="Protein kinase-like (PK-like)"/>
    <property type="match status" value="1"/>
</dbReference>
<comment type="caution">
    <text evidence="7">The sequence shown here is derived from an EMBL/GenBank/DDBJ whole genome shotgun (WGS) entry which is preliminary data.</text>
</comment>
<dbReference type="InterPro" id="IPR020519">
    <property type="entry name" value="DIPK2A/B"/>
</dbReference>
<gene>
    <name evidence="7" type="ORF">DMN91_006012</name>
</gene>
<keyword evidence="4" id="KW-0732">Signal</keyword>
<reference evidence="7 8" key="1">
    <citation type="journal article" date="2018" name="Genome Res.">
        <title>The genomic architecture and molecular evolution of ant odorant receptors.</title>
        <authorList>
            <person name="McKenzie S.K."/>
            <person name="Kronauer D.J.C."/>
        </authorList>
    </citation>
    <scope>NUCLEOTIDE SEQUENCE [LARGE SCALE GENOMIC DNA]</scope>
    <source>
        <strain evidence="7">Clonal line C1</strain>
    </source>
</reference>
<organism evidence="7 8">
    <name type="scientific">Ooceraea biroi</name>
    <name type="common">Clonal raider ant</name>
    <name type="synonym">Cerapachys biroi</name>
    <dbReference type="NCBI Taxonomy" id="2015173"/>
    <lineage>
        <taxon>Eukaryota</taxon>
        <taxon>Metazoa</taxon>
        <taxon>Ecdysozoa</taxon>
        <taxon>Arthropoda</taxon>
        <taxon>Hexapoda</taxon>
        <taxon>Insecta</taxon>
        <taxon>Pterygota</taxon>
        <taxon>Neoptera</taxon>
        <taxon>Endopterygota</taxon>
        <taxon>Hymenoptera</taxon>
        <taxon>Apocrita</taxon>
        <taxon>Aculeata</taxon>
        <taxon>Formicoidea</taxon>
        <taxon>Formicidae</taxon>
        <taxon>Dorylinae</taxon>
        <taxon>Ooceraea</taxon>
    </lineage>
</organism>
<evidence type="ECO:0000256" key="4">
    <source>
        <dbReference type="ARBA" id="ARBA00022729"/>
    </source>
</evidence>
<proteinExistence type="inferred from homology"/>
<keyword evidence="3" id="KW-0964">Secreted</keyword>
<sequence length="447" mass="51845">MISHYVYNVCKFKKWKILLFVVGICVLLLNANIILRSFYPSVTQLTELHKCPACYGISACRDIHEVDLLWHDRKAIFSHLFGVKNVFFGTYNRSKVVLKKLAHSFELNAFDVALCEKLDFNYPCSNIPLDRFTVDFYHLIEKTITSDFSKDDSSRLRLCPIVYHLDDLLHNVYLNNKNVDSTEFLINLWTLVSVNPEPLILQILSAKNGWPVPEYFGACGRIIIEEYVGAPLSDYHDKPWLERAKVASSLLNAAHMFTFRNEQFGFYLTDISYDNIAVDYNNVAKFIDLENIIIVDKNPSRKGNRVYYKIIRKSKLRNSMNMAIQLTHQSVDRPEKWQELHENTMHLDCPNCFAFSAEDICNHHLSDHNYYAICQLLSGLQSADLFSDGFLHDIPINIQRQYSNVDYLLQQCVAPTSSNSRIFFGQLLKMTLDAILEMPRRKHNETK</sequence>
<feature type="transmembrane region" description="Helical" evidence="5">
    <location>
        <begin position="17"/>
        <end position="39"/>
    </location>
</feature>
<evidence type="ECO:0000256" key="2">
    <source>
        <dbReference type="ARBA" id="ARBA00006338"/>
    </source>
</evidence>
<dbReference type="Pfam" id="PF12260">
    <property type="entry name" value="PIP49_C"/>
    <property type="match status" value="2"/>
</dbReference>
<accession>A0A3L8DMK0</accession>
<feature type="domain" description="FAM69 protein-kinase" evidence="6">
    <location>
        <begin position="188"/>
        <end position="297"/>
    </location>
</feature>
<dbReference type="AlphaFoldDB" id="A0A3L8DMK0"/>
<dbReference type="InterPro" id="IPR022049">
    <property type="entry name" value="FAM69_kinase_dom"/>
</dbReference>
<evidence type="ECO:0000256" key="3">
    <source>
        <dbReference type="ARBA" id="ARBA00022525"/>
    </source>
</evidence>
<comment type="similarity">
    <text evidence="2">Belongs to the DIPK family.</text>
</comment>
<evidence type="ECO:0000259" key="6">
    <source>
        <dbReference type="Pfam" id="PF12260"/>
    </source>
</evidence>
<dbReference type="PANTHER" id="PTHR32073:SF7">
    <property type="entry name" value="GH11358P"/>
    <property type="match status" value="1"/>
</dbReference>
<keyword evidence="5" id="KW-0472">Membrane</keyword>
<dbReference type="OrthoDB" id="10035316at2759"/>
<comment type="subcellular location">
    <subcellularLocation>
        <location evidence="1">Secreted</location>
    </subcellularLocation>
</comment>